<evidence type="ECO:0000256" key="11">
    <source>
        <dbReference type="SAM" id="Phobius"/>
    </source>
</evidence>
<keyword evidence="11" id="KW-0472">Membrane</keyword>
<dbReference type="EMBL" id="CAXAMN010021806">
    <property type="protein sequence ID" value="CAK9063588.1"/>
    <property type="molecule type" value="Genomic_DNA"/>
</dbReference>
<keyword evidence="12" id="KW-0732">Signal</keyword>
<keyword evidence="11" id="KW-0812">Transmembrane</keyword>
<evidence type="ECO:0000256" key="10">
    <source>
        <dbReference type="ARBA" id="ARBA00048336"/>
    </source>
</evidence>
<dbReference type="EC" id="3.1.3.16" evidence="3"/>
<keyword evidence="7" id="KW-0904">Protein phosphatase</keyword>
<proteinExistence type="inferred from homology"/>
<keyword evidence="15" id="KW-1185">Reference proteome</keyword>
<feature type="signal peptide" evidence="12">
    <location>
        <begin position="1"/>
        <end position="27"/>
    </location>
</feature>
<evidence type="ECO:0000256" key="1">
    <source>
        <dbReference type="ARBA" id="ARBA00001936"/>
    </source>
</evidence>
<organism evidence="14 15">
    <name type="scientific">Durusdinium trenchii</name>
    <dbReference type="NCBI Taxonomy" id="1381693"/>
    <lineage>
        <taxon>Eukaryota</taxon>
        <taxon>Sar</taxon>
        <taxon>Alveolata</taxon>
        <taxon>Dinophyceae</taxon>
        <taxon>Suessiales</taxon>
        <taxon>Symbiodiniaceae</taxon>
        <taxon>Durusdinium</taxon>
    </lineage>
</organism>
<evidence type="ECO:0000256" key="9">
    <source>
        <dbReference type="ARBA" id="ARBA00047761"/>
    </source>
</evidence>
<reference evidence="14 15" key="1">
    <citation type="submission" date="2024-02" db="EMBL/GenBank/DDBJ databases">
        <authorList>
            <person name="Chen Y."/>
            <person name="Shah S."/>
            <person name="Dougan E. K."/>
            <person name="Thang M."/>
            <person name="Chan C."/>
        </authorList>
    </citation>
    <scope>NUCLEOTIDE SEQUENCE [LARGE SCALE GENOMIC DNA]</scope>
</reference>
<dbReference type="Gene3D" id="3.60.40.10">
    <property type="entry name" value="PPM-type phosphatase domain"/>
    <property type="match status" value="1"/>
</dbReference>
<dbReference type="SMART" id="SM00331">
    <property type="entry name" value="PP2C_SIG"/>
    <property type="match status" value="1"/>
</dbReference>
<evidence type="ECO:0000259" key="13">
    <source>
        <dbReference type="PROSITE" id="PS51746"/>
    </source>
</evidence>
<evidence type="ECO:0000256" key="3">
    <source>
        <dbReference type="ARBA" id="ARBA00013081"/>
    </source>
</evidence>
<evidence type="ECO:0000256" key="6">
    <source>
        <dbReference type="ARBA" id="ARBA00022842"/>
    </source>
</evidence>
<keyword evidence="11" id="KW-1133">Transmembrane helix</keyword>
<keyword evidence="8" id="KW-0464">Manganese</keyword>
<dbReference type="InterPro" id="IPR015655">
    <property type="entry name" value="PP2C"/>
</dbReference>
<dbReference type="PROSITE" id="PS51746">
    <property type="entry name" value="PPM_2"/>
    <property type="match status" value="1"/>
</dbReference>
<evidence type="ECO:0000256" key="12">
    <source>
        <dbReference type="SAM" id="SignalP"/>
    </source>
</evidence>
<evidence type="ECO:0000256" key="2">
    <source>
        <dbReference type="ARBA" id="ARBA00006702"/>
    </source>
</evidence>
<sequence length="525" mass="57833">METICRISWLLTFTVPWCFSSRRGTQAISVRNEAPKPFRSEKGADSFARPHPVPSPGGACFDGGMGANSLWSLTWPWAPFLLACLSRAFLSLYLVFLVEGKVIGMVPEIMRSICFYGVAAVLLLWVLRQVAAIFTAHPTPDLRVRVESGSFRDQSVSWLAADMRGWRENMEDAYVVDELRKDLFGDALLFAVLDGHGGREVSALASKLLVREIEVDRRKTETSLELAEVLRQSLPRLDERLRRGSWGIGWLFPGLLHPFATCGSTCVVAGIDFLRRELVVANIGDSRALLIRDGKAIALSEDHKPENPLERNRIRAAGGQVLKIGPCHRVDGNLNLSRAFGDFNLKAASGLPAEKQKVIAVPDVTRTPFQGGSHELLVLACDGLFERNSNQDIANLIWPKLKLGMALEQIATEVLHQCCARSLRGRPIEEGTDNETIILVRLPAVDRRAEEETETRTPLPLQVGQRVRVHGLESETGQKFNGMEGTVEASGATEGRYSVRIAGVGSKSMKPENLIPIEENQGSPA</sequence>
<protein>
    <recommendedName>
        <fullName evidence="3">protein-serine/threonine phosphatase</fullName>
        <ecNumber evidence="3">3.1.3.16</ecNumber>
    </recommendedName>
</protein>
<dbReference type="Pfam" id="PF00481">
    <property type="entry name" value="PP2C"/>
    <property type="match status" value="1"/>
</dbReference>
<dbReference type="PANTHER" id="PTHR13832">
    <property type="entry name" value="PROTEIN PHOSPHATASE 2C"/>
    <property type="match status" value="1"/>
</dbReference>
<evidence type="ECO:0000256" key="7">
    <source>
        <dbReference type="ARBA" id="ARBA00022912"/>
    </source>
</evidence>
<dbReference type="CDD" id="cd00143">
    <property type="entry name" value="PP2Cc"/>
    <property type="match status" value="1"/>
</dbReference>
<evidence type="ECO:0000256" key="5">
    <source>
        <dbReference type="ARBA" id="ARBA00022801"/>
    </source>
</evidence>
<dbReference type="InterPro" id="IPR036457">
    <property type="entry name" value="PPM-type-like_dom_sf"/>
</dbReference>
<accession>A0ABP0NJG1</accession>
<dbReference type="Proteomes" id="UP001642484">
    <property type="component" value="Unassembled WGS sequence"/>
</dbReference>
<comment type="catalytic activity">
    <reaction evidence="10">
        <text>O-phospho-L-threonyl-[protein] + H2O = L-threonyl-[protein] + phosphate</text>
        <dbReference type="Rhea" id="RHEA:47004"/>
        <dbReference type="Rhea" id="RHEA-COMP:11060"/>
        <dbReference type="Rhea" id="RHEA-COMP:11605"/>
        <dbReference type="ChEBI" id="CHEBI:15377"/>
        <dbReference type="ChEBI" id="CHEBI:30013"/>
        <dbReference type="ChEBI" id="CHEBI:43474"/>
        <dbReference type="ChEBI" id="CHEBI:61977"/>
        <dbReference type="EC" id="3.1.3.16"/>
    </reaction>
</comment>
<keyword evidence="6" id="KW-0460">Magnesium</keyword>
<comment type="catalytic activity">
    <reaction evidence="9">
        <text>O-phospho-L-seryl-[protein] + H2O = L-seryl-[protein] + phosphate</text>
        <dbReference type="Rhea" id="RHEA:20629"/>
        <dbReference type="Rhea" id="RHEA-COMP:9863"/>
        <dbReference type="Rhea" id="RHEA-COMP:11604"/>
        <dbReference type="ChEBI" id="CHEBI:15377"/>
        <dbReference type="ChEBI" id="CHEBI:29999"/>
        <dbReference type="ChEBI" id="CHEBI:43474"/>
        <dbReference type="ChEBI" id="CHEBI:83421"/>
        <dbReference type="EC" id="3.1.3.16"/>
    </reaction>
</comment>
<dbReference type="PANTHER" id="PTHR13832:SF803">
    <property type="entry name" value="PROTEIN PHOSPHATASE 1G"/>
    <property type="match status" value="1"/>
</dbReference>
<comment type="caution">
    <text evidence="14">The sequence shown here is derived from an EMBL/GenBank/DDBJ whole genome shotgun (WGS) entry which is preliminary data.</text>
</comment>
<dbReference type="SUPFAM" id="SSF81606">
    <property type="entry name" value="PP2C-like"/>
    <property type="match status" value="1"/>
</dbReference>
<evidence type="ECO:0000256" key="4">
    <source>
        <dbReference type="ARBA" id="ARBA00022723"/>
    </source>
</evidence>
<keyword evidence="4" id="KW-0479">Metal-binding</keyword>
<evidence type="ECO:0000256" key="8">
    <source>
        <dbReference type="ARBA" id="ARBA00023211"/>
    </source>
</evidence>
<feature type="domain" description="PPM-type phosphatase" evidence="13">
    <location>
        <begin position="157"/>
        <end position="442"/>
    </location>
</feature>
<feature type="transmembrane region" description="Helical" evidence="11">
    <location>
        <begin position="109"/>
        <end position="127"/>
    </location>
</feature>
<evidence type="ECO:0000313" key="15">
    <source>
        <dbReference type="Proteomes" id="UP001642484"/>
    </source>
</evidence>
<comment type="similarity">
    <text evidence="2">Belongs to the PP2C family.</text>
</comment>
<dbReference type="InterPro" id="IPR001932">
    <property type="entry name" value="PPM-type_phosphatase-like_dom"/>
</dbReference>
<feature type="transmembrane region" description="Helical" evidence="11">
    <location>
        <begin position="77"/>
        <end position="97"/>
    </location>
</feature>
<keyword evidence="5" id="KW-0378">Hydrolase</keyword>
<evidence type="ECO:0000313" key="14">
    <source>
        <dbReference type="EMBL" id="CAK9063588.1"/>
    </source>
</evidence>
<dbReference type="SMART" id="SM00332">
    <property type="entry name" value="PP2Cc"/>
    <property type="match status" value="1"/>
</dbReference>
<comment type="cofactor">
    <cofactor evidence="1">
        <name>Mn(2+)</name>
        <dbReference type="ChEBI" id="CHEBI:29035"/>
    </cofactor>
</comment>
<feature type="chain" id="PRO_5046452283" description="protein-serine/threonine phosphatase" evidence="12">
    <location>
        <begin position="28"/>
        <end position="525"/>
    </location>
</feature>
<name>A0ABP0NJG1_9DINO</name>
<gene>
    <name evidence="14" type="ORF">CCMP2556_LOCUS31250</name>
</gene>